<dbReference type="Proteomes" id="UP000809829">
    <property type="component" value="Unassembled WGS sequence"/>
</dbReference>
<gene>
    <name evidence="1" type="ORF">JOC83_002746</name>
</gene>
<proteinExistence type="predicted"/>
<evidence type="ECO:0000313" key="2">
    <source>
        <dbReference type="Proteomes" id="UP000809829"/>
    </source>
</evidence>
<protein>
    <submittedName>
        <fullName evidence="1">Uncharacterized protein</fullName>
    </submittedName>
</protein>
<dbReference type="EMBL" id="JAFBFC010000004">
    <property type="protein sequence ID" value="MBM7703897.1"/>
    <property type="molecule type" value="Genomic_DNA"/>
</dbReference>
<accession>A0ABS2QY42</accession>
<keyword evidence="2" id="KW-1185">Reference proteome</keyword>
<sequence length="107" mass="12348">MKNPDFIGNIVDTYRFISNEELHIAIDSLQDLIKHLLQGKTVFFFIEEGYGMMKYESGTPYCTMIDILSGRVEMYEHKKIEGIYGLYDLLQGSLFLIDGWDSSSVLH</sequence>
<organism evidence="1 2">
    <name type="scientific">Priestia iocasae</name>
    <dbReference type="NCBI Taxonomy" id="2291674"/>
    <lineage>
        <taxon>Bacteria</taxon>
        <taxon>Bacillati</taxon>
        <taxon>Bacillota</taxon>
        <taxon>Bacilli</taxon>
        <taxon>Bacillales</taxon>
        <taxon>Bacillaceae</taxon>
        <taxon>Priestia</taxon>
    </lineage>
</organism>
<reference evidence="1 2" key="1">
    <citation type="submission" date="2021-01" db="EMBL/GenBank/DDBJ databases">
        <title>Genomic Encyclopedia of Type Strains, Phase IV (KMG-IV): sequencing the most valuable type-strain genomes for metagenomic binning, comparative biology and taxonomic classification.</title>
        <authorList>
            <person name="Goeker M."/>
        </authorList>
    </citation>
    <scope>NUCLEOTIDE SEQUENCE [LARGE SCALE GENOMIC DNA]</scope>
    <source>
        <strain evidence="1 2">DSM 104297</strain>
    </source>
</reference>
<name>A0ABS2QY42_9BACI</name>
<comment type="caution">
    <text evidence="1">The sequence shown here is derived from an EMBL/GenBank/DDBJ whole genome shotgun (WGS) entry which is preliminary data.</text>
</comment>
<dbReference type="RefSeq" id="WP_205187890.1">
    <property type="nucleotide sequence ID" value="NZ_JAFBFC010000004.1"/>
</dbReference>
<evidence type="ECO:0000313" key="1">
    <source>
        <dbReference type="EMBL" id="MBM7703897.1"/>
    </source>
</evidence>